<dbReference type="AlphaFoldDB" id="A0A495VTN4"/>
<name>A0A495VTN4_9PSEU</name>
<dbReference type="RefSeq" id="WP_121001623.1">
    <property type="nucleotide sequence ID" value="NZ_RBXO01000001.1"/>
</dbReference>
<organism evidence="3 4">
    <name type="scientific">Saccharothrix australiensis</name>
    <dbReference type="NCBI Taxonomy" id="2072"/>
    <lineage>
        <taxon>Bacteria</taxon>
        <taxon>Bacillati</taxon>
        <taxon>Actinomycetota</taxon>
        <taxon>Actinomycetes</taxon>
        <taxon>Pseudonocardiales</taxon>
        <taxon>Pseudonocardiaceae</taxon>
        <taxon>Saccharothrix</taxon>
    </lineage>
</organism>
<accession>A0A495VTN4</accession>
<evidence type="ECO:0000313" key="4">
    <source>
        <dbReference type="Proteomes" id="UP000282084"/>
    </source>
</evidence>
<dbReference type="InterPro" id="IPR052969">
    <property type="entry name" value="Thr-specific_kinase-like"/>
</dbReference>
<dbReference type="PROSITE" id="PS51318">
    <property type="entry name" value="TAT"/>
    <property type="match status" value="1"/>
</dbReference>
<feature type="domain" description="VWFA" evidence="2">
    <location>
        <begin position="44"/>
        <end position="244"/>
    </location>
</feature>
<dbReference type="Pfam" id="PF00092">
    <property type="entry name" value="VWA"/>
    <property type="match status" value="1"/>
</dbReference>
<dbReference type="PANTHER" id="PTHR47763">
    <property type="entry name" value="ALPHA-PROTEIN KINASE VWKA"/>
    <property type="match status" value="1"/>
</dbReference>
<evidence type="ECO:0000256" key="1">
    <source>
        <dbReference type="SAM" id="SignalP"/>
    </source>
</evidence>
<feature type="chain" id="PRO_5039451870" evidence="1">
    <location>
        <begin position="25"/>
        <end position="542"/>
    </location>
</feature>
<dbReference type="PANTHER" id="PTHR47763:SF1">
    <property type="entry name" value="DUF659 DOMAIN-CONTAINING PROTEIN"/>
    <property type="match status" value="1"/>
</dbReference>
<gene>
    <name evidence="3" type="ORF">C8E97_0739</name>
</gene>
<keyword evidence="1" id="KW-0732">Signal</keyword>
<comment type="caution">
    <text evidence="3">The sequence shown here is derived from an EMBL/GenBank/DDBJ whole genome shotgun (WGS) entry which is preliminary data.</text>
</comment>
<feature type="signal peptide" evidence="1">
    <location>
        <begin position="1"/>
        <end position="24"/>
    </location>
</feature>
<dbReference type="PROSITE" id="PS50234">
    <property type="entry name" value="VWFA"/>
    <property type="match status" value="1"/>
</dbReference>
<dbReference type="InterPro" id="IPR006311">
    <property type="entry name" value="TAT_signal"/>
</dbReference>
<sequence>MHRFRRPALAALAAVALATSALQATGPAAAAPLPPAPRKCGPMDVAFVVDDTGSMGGAIANLKTGINQIAQEVENLSGFDYRLGLVRFKDDITVVQNFAPGNKNAVTAGVNALVAGGGGGEPEASDEALNTVVNNLPAAGRPQNADFGVGWRSNATKLTVLITDARPGGFDDNYDNGDLANAGLRANQALANGIKISSVHVPTSTVYTNPIVPIMQNYATTTGGLFTQAQPNGSGVSAAVIDFLRDCKRTDVFIRDQAADNGVEPNGNTPFWNSPDIKVCPGLADCGPGIQPVVNALNYIHVRLNNPGPYANADASGTLKVYRTTPGGSTNWHPVTNGDWTFIGEQSLSVPTGGTTVAKIPWNPVPGPGHFCLLARWVSASDPMGYPETSDTALNTQRNNNIAWRNFQTIRVKPHGPGKSWFAVGNATERPIKTDLLITSPQRPLVGTGRVIIDLGPRLFELWRSTGAQSEGVRQVGETQVEVADPKRAVLRGLPINPGERFTTELTFVGGAEPGDFVQHIVQLSEGHDIGGVGYNITVTKQ</sequence>
<dbReference type="InterPro" id="IPR036465">
    <property type="entry name" value="vWFA_dom_sf"/>
</dbReference>
<protein>
    <submittedName>
        <fullName evidence="3">von Willebrand factor type A domain-containing protein</fullName>
    </submittedName>
</protein>
<dbReference type="CDD" id="cd00198">
    <property type="entry name" value="vWFA"/>
    <property type="match status" value="1"/>
</dbReference>
<proteinExistence type="predicted"/>
<dbReference type="SUPFAM" id="SSF53300">
    <property type="entry name" value="vWA-like"/>
    <property type="match status" value="1"/>
</dbReference>
<dbReference type="EMBL" id="RBXO01000001">
    <property type="protein sequence ID" value="RKT52230.1"/>
    <property type="molecule type" value="Genomic_DNA"/>
</dbReference>
<dbReference type="SMART" id="SM00327">
    <property type="entry name" value="VWA"/>
    <property type="match status" value="1"/>
</dbReference>
<dbReference type="InterPro" id="IPR002035">
    <property type="entry name" value="VWF_A"/>
</dbReference>
<keyword evidence="4" id="KW-1185">Reference proteome</keyword>
<dbReference type="OrthoDB" id="2630713at2"/>
<dbReference type="GO" id="GO:0005737">
    <property type="term" value="C:cytoplasm"/>
    <property type="evidence" value="ECO:0007669"/>
    <property type="project" value="TreeGrafter"/>
</dbReference>
<dbReference type="Proteomes" id="UP000282084">
    <property type="component" value="Unassembled WGS sequence"/>
</dbReference>
<evidence type="ECO:0000259" key="2">
    <source>
        <dbReference type="PROSITE" id="PS50234"/>
    </source>
</evidence>
<dbReference type="GO" id="GO:0004674">
    <property type="term" value="F:protein serine/threonine kinase activity"/>
    <property type="evidence" value="ECO:0007669"/>
    <property type="project" value="TreeGrafter"/>
</dbReference>
<evidence type="ECO:0000313" key="3">
    <source>
        <dbReference type="EMBL" id="RKT52230.1"/>
    </source>
</evidence>
<reference evidence="3 4" key="1">
    <citation type="submission" date="2018-10" db="EMBL/GenBank/DDBJ databases">
        <title>Sequencing the genomes of 1000 actinobacteria strains.</title>
        <authorList>
            <person name="Klenk H.-P."/>
        </authorList>
    </citation>
    <scope>NUCLEOTIDE SEQUENCE [LARGE SCALE GENOMIC DNA]</scope>
    <source>
        <strain evidence="3 4">DSM 43800</strain>
    </source>
</reference>
<dbReference type="Gene3D" id="3.40.50.410">
    <property type="entry name" value="von Willebrand factor, type A domain"/>
    <property type="match status" value="1"/>
</dbReference>